<dbReference type="EMBL" id="NPMS01000004">
    <property type="protein sequence ID" value="OZU88648.1"/>
    <property type="molecule type" value="Genomic_DNA"/>
</dbReference>
<proteinExistence type="predicted"/>
<reference evidence="1 2" key="1">
    <citation type="submission" date="2017-08" db="EMBL/GenBank/DDBJ databases">
        <title>Virgibacillus indicus sp. nov. and Virgibacillus profoundi sp. nov, two moderately halophilic bacteria isolated from marine sediment by using the Microfluidic Streak Plate.</title>
        <authorList>
            <person name="Xu B."/>
            <person name="Hu B."/>
            <person name="Wang J."/>
            <person name="Zhu Y."/>
            <person name="Huang L."/>
            <person name="Du W."/>
            <person name="Huang Y."/>
        </authorList>
    </citation>
    <scope>NUCLEOTIDE SEQUENCE [LARGE SCALE GENOMIC DNA]</scope>
    <source>
        <strain evidence="1 2">IO3-P2-C2</strain>
    </source>
</reference>
<protein>
    <submittedName>
        <fullName evidence="1">Uncharacterized protein</fullName>
    </submittedName>
</protein>
<evidence type="ECO:0000313" key="2">
    <source>
        <dbReference type="Proteomes" id="UP000216498"/>
    </source>
</evidence>
<dbReference type="Proteomes" id="UP000216498">
    <property type="component" value="Unassembled WGS sequence"/>
</dbReference>
<dbReference type="AlphaFoldDB" id="A0A265N9G5"/>
<keyword evidence="2" id="KW-1185">Reference proteome</keyword>
<sequence length="232" mass="27435">MNNTNRMQKLKWRREVKLVEVKEVTKKYSNTKNNTVHKKSAGLYSAFENRFHKVMCDPAKRRVPLELNDEQLKALYNGITPVIETSIFAEMEHVMTAIRTSFDAVIDREGKNKQLKSYMSNDKNFKRIITHIVTNYQSLQEQRINILMVHNMAYQRLENNLFEEPFVVDNGFQKAYQFHNELIQSFHNCYHDLLFEGTILNTDEKVEEKVIEPVVQRYEVRIREMLEGGENG</sequence>
<gene>
    <name evidence="1" type="ORF">CIL03_10175</name>
</gene>
<name>A0A265N9G5_9BACI</name>
<evidence type="ECO:0000313" key="1">
    <source>
        <dbReference type="EMBL" id="OZU88648.1"/>
    </source>
</evidence>
<accession>A0A265N9G5</accession>
<organism evidence="1 2">
    <name type="scientific">Virgibacillus indicus</name>
    <dbReference type="NCBI Taxonomy" id="2024554"/>
    <lineage>
        <taxon>Bacteria</taxon>
        <taxon>Bacillati</taxon>
        <taxon>Bacillota</taxon>
        <taxon>Bacilli</taxon>
        <taxon>Bacillales</taxon>
        <taxon>Bacillaceae</taxon>
        <taxon>Virgibacillus</taxon>
    </lineage>
</organism>
<comment type="caution">
    <text evidence="1">The sequence shown here is derived from an EMBL/GenBank/DDBJ whole genome shotgun (WGS) entry which is preliminary data.</text>
</comment>